<evidence type="ECO:0000256" key="3">
    <source>
        <dbReference type="ARBA" id="ARBA00022475"/>
    </source>
</evidence>
<feature type="transmembrane region" description="Helical" evidence="7">
    <location>
        <begin position="360"/>
        <end position="384"/>
    </location>
</feature>
<sequence length="474" mass="50831">MPPLKIELGIITNQVVKSKMNNHSGMNSTEKKAALTLSSVFALRMLGLFMLLPVFSIAGQQLQGYTPALIGFAIGAYGLTQAIFQIPFGWLSDRFGRKPVILVGLLLFAIGSVVAALSDHIYGVIVGRLLQGCGAIASAIMALAADLSRDEQRTKIMASIGMSIGAAFALAMILGPTLTQWLGLSGIFLGISGLAIVAMAVIYFLTPNPQNQFVQRDAIASRGQFVDILKNAQLMRLNIGIFILHFLLTSFFVVFPIRLSQLNVDLAQHSWVYLATMVGAVIVMLPMIIFAEKNRRHAQVMLLGVCLIALVQLFFGLFQFSLVVVALAMVVYFAGFNLLEALLPSMISRIAPLSGKGTALGVYSTSQFAGAFLGGPIAGIIMQYNGMDGVYILGSVMALIWAVLLLGLKNPSAVTAYTLTMPSVSADSFPSLVEEIKAIEGVSEAVALPEAGAVYLKVDKKTLDPRSLEKYSKQ</sequence>
<keyword evidence="6 7" id="KW-0472">Membrane</keyword>
<gene>
    <name evidence="9" type="ORF">FLL46_02365</name>
</gene>
<keyword evidence="2" id="KW-0813">Transport</keyword>
<accession>A0A545UJV2</accession>
<name>A0A545UJV2_9GAMM</name>
<protein>
    <submittedName>
        <fullName evidence="9">MFS transporter</fullName>
    </submittedName>
</protein>
<feature type="transmembrane region" description="Helical" evidence="7">
    <location>
        <begin position="271"/>
        <end position="291"/>
    </location>
</feature>
<dbReference type="PANTHER" id="PTHR23517:SF2">
    <property type="entry name" value="MULTIDRUG RESISTANCE PROTEIN MDTH"/>
    <property type="match status" value="1"/>
</dbReference>
<dbReference type="CDD" id="cd17472">
    <property type="entry name" value="MFS_YajR_like"/>
    <property type="match status" value="1"/>
</dbReference>
<dbReference type="GO" id="GO:0022857">
    <property type="term" value="F:transmembrane transporter activity"/>
    <property type="evidence" value="ECO:0007669"/>
    <property type="project" value="InterPro"/>
</dbReference>
<evidence type="ECO:0000313" key="10">
    <source>
        <dbReference type="Proteomes" id="UP000315439"/>
    </source>
</evidence>
<evidence type="ECO:0000256" key="2">
    <source>
        <dbReference type="ARBA" id="ARBA00022448"/>
    </source>
</evidence>
<dbReference type="GO" id="GO:0005886">
    <property type="term" value="C:plasma membrane"/>
    <property type="evidence" value="ECO:0007669"/>
    <property type="project" value="UniProtKB-SubCell"/>
</dbReference>
<keyword evidence="5 7" id="KW-1133">Transmembrane helix</keyword>
<comment type="subcellular location">
    <subcellularLocation>
        <location evidence="1">Cell membrane</location>
        <topology evidence="1">Multi-pass membrane protein</topology>
    </subcellularLocation>
</comment>
<dbReference type="InterPro" id="IPR050171">
    <property type="entry name" value="MFS_Transporters"/>
</dbReference>
<feature type="transmembrane region" description="Helical" evidence="7">
    <location>
        <begin position="321"/>
        <end position="339"/>
    </location>
</feature>
<dbReference type="AlphaFoldDB" id="A0A545UJV2"/>
<dbReference type="PANTHER" id="PTHR23517">
    <property type="entry name" value="RESISTANCE PROTEIN MDTM, PUTATIVE-RELATED-RELATED"/>
    <property type="match status" value="1"/>
</dbReference>
<dbReference type="Gene3D" id="1.20.1250.20">
    <property type="entry name" value="MFS general substrate transporter like domains"/>
    <property type="match status" value="1"/>
</dbReference>
<feature type="transmembrane region" description="Helical" evidence="7">
    <location>
        <begin position="390"/>
        <end position="408"/>
    </location>
</feature>
<feature type="transmembrane region" description="Helical" evidence="7">
    <location>
        <begin position="33"/>
        <end position="56"/>
    </location>
</feature>
<dbReference type="Gene3D" id="3.30.70.100">
    <property type="match status" value="1"/>
</dbReference>
<dbReference type="InterPro" id="IPR011701">
    <property type="entry name" value="MFS"/>
</dbReference>
<keyword evidence="3" id="KW-1003">Cell membrane</keyword>
<evidence type="ECO:0000256" key="4">
    <source>
        <dbReference type="ARBA" id="ARBA00022692"/>
    </source>
</evidence>
<evidence type="ECO:0000313" key="9">
    <source>
        <dbReference type="EMBL" id="TQV89744.1"/>
    </source>
</evidence>
<feature type="transmembrane region" description="Helical" evidence="7">
    <location>
        <begin position="68"/>
        <end position="88"/>
    </location>
</feature>
<dbReference type="InterPro" id="IPR020846">
    <property type="entry name" value="MFS_dom"/>
</dbReference>
<reference evidence="9 10" key="1">
    <citation type="submission" date="2019-07" db="EMBL/GenBank/DDBJ databases">
        <title>Draft genome for Aliikangiella sp. M105.</title>
        <authorList>
            <person name="Wang G."/>
        </authorList>
    </citation>
    <scope>NUCLEOTIDE SEQUENCE [LARGE SCALE GENOMIC DNA]</scope>
    <source>
        <strain evidence="9 10">M105</strain>
    </source>
</reference>
<dbReference type="OrthoDB" id="9764259at2"/>
<keyword evidence="4 7" id="KW-0812">Transmembrane</keyword>
<feature type="transmembrane region" description="Helical" evidence="7">
    <location>
        <begin position="124"/>
        <end position="144"/>
    </location>
</feature>
<feature type="transmembrane region" description="Helical" evidence="7">
    <location>
        <begin position="156"/>
        <end position="175"/>
    </location>
</feature>
<dbReference type="SUPFAM" id="SSF103473">
    <property type="entry name" value="MFS general substrate transporter"/>
    <property type="match status" value="1"/>
</dbReference>
<evidence type="ECO:0000256" key="5">
    <source>
        <dbReference type="ARBA" id="ARBA00022989"/>
    </source>
</evidence>
<dbReference type="InterPro" id="IPR036259">
    <property type="entry name" value="MFS_trans_sf"/>
</dbReference>
<organism evidence="9 10">
    <name type="scientific">Aliikangiella coralliicola</name>
    <dbReference type="NCBI Taxonomy" id="2592383"/>
    <lineage>
        <taxon>Bacteria</taxon>
        <taxon>Pseudomonadati</taxon>
        <taxon>Pseudomonadota</taxon>
        <taxon>Gammaproteobacteria</taxon>
        <taxon>Oceanospirillales</taxon>
        <taxon>Pleioneaceae</taxon>
        <taxon>Aliikangiella</taxon>
    </lineage>
</organism>
<evidence type="ECO:0000259" key="8">
    <source>
        <dbReference type="PROSITE" id="PS50850"/>
    </source>
</evidence>
<feature type="transmembrane region" description="Helical" evidence="7">
    <location>
        <begin position="298"/>
        <end position="315"/>
    </location>
</feature>
<dbReference type="Pfam" id="PF07690">
    <property type="entry name" value="MFS_1"/>
    <property type="match status" value="1"/>
</dbReference>
<evidence type="ECO:0000256" key="1">
    <source>
        <dbReference type="ARBA" id="ARBA00004651"/>
    </source>
</evidence>
<dbReference type="Proteomes" id="UP000315439">
    <property type="component" value="Unassembled WGS sequence"/>
</dbReference>
<feature type="domain" description="Major facilitator superfamily (MFS) profile" evidence="8">
    <location>
        <begin position="33"/>
        <end position="413"/>
    </location>
</feature>
<keyword evidence="10" id="KW-1185">Reference proteome</keyword>
<proteinExistence type="predicted"/>
<evidence type="ECO:0000256" key="6">
    <source>
        <dbReference type="ARBA" id="ARBA00023136"/>
    </source>
</evidence>
<feature type="transmembrane region" description="Helical" evidence="7">
    <location>
        <begin position="100"/>
        <end position="118"/>
    </location>
</feature>
<dbReference type="PROSITE" id="PS50850">
    <property type="entry name" value="MFS"/>
    <property type="match status" value="1"/>
</dbReference>
<feature type="transmembrane region" description="Helical" evidence="7">
    <location>
        <begin position="181"/>
        <end position="206"/>
    </location>
</feature>
<feature type="transmembrane region" description="Helical" evidence="7">
    <location>
        <begin position="239"/>
        <end position="259"/>
    </location>
</feature>
<comment type="caution">
    <text evidence="9">The sequence shown here is derived from an EMBL/GenBank/DDBJ whole genome shotgun (WGS) entry which is preliminary data.</text>
</comment>
<dbReference type="EMBL" id="VIKS01000001">
    <property type="protein sequence ID" value="TQV89744.1"/>
    <property type="molecule type" value="Genomic_DNA"/>
</dbReference>
<evidence type="ECO:0000256" key="7">
    <source>
        <dbReference type="SAM" id="Phobius"/>
    </source>
</evidence>